<accession>A0ABN2E077</accession>
<comment type="caution">
    <text evidence="1">The sequence shown here is derived from an EMBL/GenBank/DDBJ whole genome shotgun (WGS) entry which is preliminary data.</text>
</comment>
<dbReference type="Proteomes" id="UP001500393">
    <property type="component" value="Unassembled WGS sequence"/>
</dbReference>
<evidence type="ECO:0000313" key="2">
    <source>
        <dbReference type="Proteomes" id="UP001500393"/>
    </source>
</evidence>
<proteinExistence type="predicted"/>
<reference evidence="1 2" key="1">
    <citation type="journal article" date="2019" name="Int. J. Syst. Evol. Microbiol.">
        <title>The Global Catalogue of Microorganisms (GCM) 10K type strain sequencing project: providing services to taxonomists for standard genome sequencing and annotation.</title>
        <authorList>
            <consortium name="The Broad Institute Genomics Platform"/>
            <consortium name="The Broad Institute Genome Sequencing Center for Infectious Disease"/>
            <person name="Wu L."/>
            <person name="Ma J."/>
        </authorList>
    </citation>
    <scope>NUCLEOTIDE SEQUENCE [LARGE SCALE GENOMIC DNA]</scope>
    <source>
        <strain evidence="1 2">JCM 14969</strain>
    </source>
</reference>
<gene>
    <name evidence="1" type="ORF">GCM10009789_50200</name>
</gene>
<name>A0ABN2E077_9ACTN</name>
<dbReference type="EMBL" id="BAAAOS010000036">
    <property type="protein sequence ID" value="GAA1590462.1"/>
    <property type="molecule type" value="Genomic_DNA"/>
</dbReference>
<evidence type="ECO:0000313" key="1">
    <source>
        <dbReference type="EMBL" id="GAA1590462.1"/>
    </source>
</evidence>
<dbReference type="RefSeq" id="WP_344217953.1">
    <property type="nucleotide sequence ID" value="NZ_BAAAOS010000036.1"/>
</dbReference>
<organism evidence="1 2">
    <name type="scientific">Kribbella sancticallisti</name>
    <dbReference type="NCBI Taxonomy" id="460087"/>
    <lineage>
        <taxon>Bacteria</taxon>
        <taxon>Bacillati</taxon>
        <taxon>Actinomycetota</taxon>
        <taxon>Actinomycetes</taxon>
        <taxon>Propionibacteriales</taxon>
        <taxon>Kribbellaceae</taxon>
        <taxon>Kribbella</taxon>
    </lineage>
</organism>
<keyword evidence="2" id="KW-1185">Reference proteome</keyword>
<sequence>MKGPDAAAVAGRPVREQEMTMVRVMLEDADYCDVPADLMTFDEGVVVFWREGEEVGRHRLVRIRSLEMINARSFGRRIEEARKTYPNAFRVWTKEQEDLLTQMFNANATKDELVEALGRQPGGIETRLRALNLLADDEKLH</sequence>
<protein>
    <submittedName>
        <fullName evidence="1">Uncharacterized protein</fullName>
    </submittedName>
</protein>